<protein>
    <submittedName>
        <fullName evidence="2">Sodium/potassium/calcium exchanger 6, mitochondrial</fullName>
    </submittedName>
</protein>
<dbReference type="OrthoDB" id="407410at2759"/>
<organism evidence="2 3">
    <name type="scientific">Liparis tanakae</name>
    <name type="common">Tanaka's snailfish</name>
    <dbReference type="NCBI Taxonomy" id="230148"/>
    <lineage>
        <taxon>Eukaryota</taxon>
        <taxon>Metazoa</taxon>
        <taxon>Chordata</taxon>
        <taxon>Craniata</taxon>
        <taxon>Vertebrata</taxon>
        <taxon>Euteleostomi</taxon>
        <taxon>Actinopterygii</taxon>
        <taxon>Neopterygii</taxon>
        <taxon>Teleostei</taxon>
        <taxon>Neoteleostei</taxon>
        <taxon>Acanthomorphata</taxon>
        <taxon>Eupercaria</taxon>
        <taxon>Perciformes</taxon>
        <taxon>Cottioidei</taxon>
        <taxon>Cottales</taxon>
        <taxon>Liparidae</taxon>
        <taxon>Liparis</taxon>
    </lineage>
</organism>
<gene>
    <name evidence="2" type="primary">Slc8b1_0</name>
    <name evidence="2" type="ORF">EYF80_046548</name>
</gene>
<accession>A0A4Z2FPW4</accession>
<evidence type="ECO:0000256" key="1">
    <source>
        <dbReference type="SAM" id="SignalP"/>
    </source>
</evidence>
<comment type="caution">
    <text evidence="2">The sequence shown here is derived from an EMBL/GenBank/DDBJ whole genome shotgun (WGS) entry which is preliminary data.</text>
</comment>
<sequence length="95" mass="10264">MSPAGYAPLLLLALAQQPAAARAPLDNTALRDANDQCDLVMNLSAAARCAFVKNTPDCNMEHGFINYLQLAFCLLPPGLTPLTITLCNMWEEEGQ</sequence>
<reference evidence="2 3" key="1">
    <citation type="submission" date="2019-03" db="EMBL/GenBank/DDBJ databases">
        <title>First draft genome of Liparis tanakae, snailfish: a comprehensive survey of snailfish specific genes.</title>
        <authorList>
            <person name="Kim W."/>
            <person name="Song I."/>
            <person name="Jeong J.-H."/>
            <person name="Kim D."/>
            <person name="Kim S."/>
            <person name="Ryu S."/>
            <person name="Song J.Y."/>
            <person name="Lee S.K."/>
        </authorList>
    </citation>
    <scope>NUCLEOTIDE SEQUENCE [LARGE SCALE GENOMIC DNA]</scope>
    <source>
        <tissue evidence="2">Muscle</tissue>
    </source>
</reference>
<dbReference type="AlphaFoldDB" id="A0A4Z2FPW4"/>
<keyword evidence="3" id="KW-1185">Reference proteome</keyword>
<proteinExistence type="predicted"/>
<dbReference type="EMBL" id="SRLO01000979">
    <property type="protein sequence ID" value="TNN43267.1"/>
    <property type="molecule type" value="Genomic_DNA"/>
</dbReference>
<feature type="signal peptide" evidence="1">
    <location>
        <begin position="1"/>
        <end position="21"/>
    </location>
</feature>
<dbReference type="Proteomes" id="UP000314294">
    <property type="component" value="Unassembled WGS sequence"/>
</dbReference>
<evidence type="ECO:0000313" key="3">
    <source>
        <dbReference type="Proteomes" id="UP000314294"/>
    </source>
</evidence>
<evidence type="ECO:0000313" key="2">
    <source>
        <dbReference type="EMBL" id="TNN43267.1"/>
    </source>
</evidence>
<keyword evidence="1" id="KW-0732">Signal</keyword>
<name>A0A4Z2FPW4_9TELE</name>
<feature type="chain" id="PRO_5021474695" evidence="1">
    <location>
        <begin position="22"/>
        <end position="95"/>
    </location>
</feature>